<keyword evidence="4" id="KW-0521">NADP</keyword>
<evidence type="ECO:0000259" key="6">
    <source>
        <dbReference type="Pfam" id="PF07992"/>
    </source>
</evidence>
<keyword evidence="5" id="KW-0560">Oxidoreductase</keyword>
<dbReference type="PANTHER" id="PTHR48467:SF1">
    <property type="entry name" value="GLUTAMATE SYNTHASE 1 [NADH], CHLOROPLASTIC-LIKE"/>
    <property type="match status" value="1"/>
</dbReference>
<feature type="domain" description="FAD/NAD(P)-binding" evidence="6">
    <location>
        <begin position="4"/>
        <end position="161"/>
    </location>
</feature>
<dbReference type="Pfam" id="PF07992">
    <property type="entry name" value="Pyr_redox_2"/>
    <property type="match status" value="1"/>
</dbReference>
<dbReference type="PANTHER" id="PTHR48467">
    <property type="entry name" value="GLUTAMATE SYNTHASE 1 [NADH], CHLOROPLASTIC-LIKE"/>
    <property type="match status" value="1"/>
</dbReference>
<keyword evidence="3" id="KW-0274">FAD</keyword>
<evidence type="ECO:0000256" key="2">
    <source>
        <dbReference type="ARBA" id="ARBA00022630"/>
    </source>
</evidence>
<dbReference type="InterPro" id="IPR055275">
    <property type="entry name" value="Ferredox_Rdtase"/>
</dbReference>
<sequence length="410" mass="42966">MSGKIAIVGAGPSGCYLAQALLKKAPDLQVDLIDQLPVPYGLVRYGVAADHQGTKGVARQFARVFERQGARFFGNVAIGRDVTLDDLRAAYDAVVLAAGLSTDRRLAVPGDDLPGVYGAGRLTRALFEHPDAEELPDLGAHPVIVGNGNVAIDLLRLLAKAPEELDGSDLGDGPSRWLAQSGIETITITGRSPAARAKFDAVMVKELAKLSDVRIEVVGAGDSDDPVELKTLEALTAIHGHGGGAKRIIFRFGLTPKAVEGEGQVQAVRFDTESGEEVIPCTSVLTAIGFEAAPGLPRDALVAEAADAEAGRLAPGLFAAGWFRRGPRGTIPENRADAQALASVILDDFSADPARMGGQVFDGLDNIVDYSGWSRIDAAETGAAPEGRCRTKLATRETMLGVAGARETTK</sequence>
<dbReference type="STRING" id="561184.SAMN05216376_113113"/>
<evidence type="ECO:0000256" key="3">
    <source>
        <dbReference type="ARBA" id="ARBA00022827"/>
    </source>
</evidence>
<evidence type="ECO:0000256" key="5">
    <source>
        <dbReference type="ARBA" id="ARBA00023002"/>
    </source>
</evidence>
<dbReference type="OrthoDB" id="9803192at2"/>
<dbReference type="EMBL" id="JSUQ01000044">
    <property type="protein sequence ID" value="KHQ49741.1"/>
    <property type="molecule type" value="Genomic_DNA"/>
</dbReference>
<dbReference type="InterPro" id="IPR036188">
    <property type="entry name" value="FAD/NAD-bd_sf"/>
</dbReference>
<gene>
    <name evidence="7" type="ORF">OA50_05704</name>
</gene>
<evidence type="ECO:0000313" key="7">
    <source>
        <dbReference type="EMBL" id="KHQ49741.1"/>
    </source>
</evidence>
<evidence type="ECO:0000256" key="1">
    <source>
        <dbReference type="ARBA" id="ARBA00001974"/>
    </source>
</evidence>
<dbReference type="GO" id="GO:0016491">
    <property type="term" value="F:oxidoreductase activity"/>
    <property type="evidence" value="ECO:0007669"/>
    <property type="project" value="UniProtKB-KW"/>
</dbReference>
<dbReference type="RefSeq" id="WP_043147193.1">
    <property type="nucleotide sequence ID" value="NZ_JSUQ01000044.1"/>
</dbReference>
<comment type="cofactor">
    <cofactor evidence="1">
        <name>FAD</name>
        <dbReference type="ChEBI" id="CHEBI:57692"/>
    </cofactor>
</comment>
<accession>A0A0B3RZQ4</accession>
<dbReference type="Gene3D" id="3.40.50.720">
    <property type="entry name" value="NAD(P)-binding Rossmann-like Domain"/>
    <property type="match status" value="1"/>
</dbReference>
<dbReference type="PATRIC" id="fig|1515334.3.peg.5695"/>
<proteinExistence type="predicted"/>
<reference evidence="7 8" key="1">
    <citation type="submission" date="2014-10" db="EMBL/GenBank/DDBJ databases">
        <title>Genome sequence of Ponticoccus sp. strain UMTAT08 isolated from clonal culture of toxic dinoflagellate Alexandrium tamiyavanichii.</title>
        <authorList>
            <person name="Gan H.Y."/>
            <person name="Muhd D.-D."/>
            <person name="Mohd Noor M.E."/>
            <person name="Yeong Y.S."/>
            <person name="Usup G."/>
        </authorList>
    </citation>
    <scope>NUCLEOTIDE SEQUENCE [LARGE SCALE GENOMIC DNA]</scope>
    <source>
        <strain evidence="7 8">UMTAT08</strain>
    </source>
</reference>
<protein>
    <submittedName>
        <fullName evidence="7">Oxidoreductase</fullName>
    </submittedName>
</protein>
<dbReference type="Gene3D" id="3.50.50.60">
    <property type="entry name" value="FAD/NAD(P)-binding domain"/>
    <property type="match status" value="1"/>
</dbReference>
<dbReference type="AlphaFoldDB" id="A0A0B3RZQ4"/>
<dbReference type="PRINTS" id="PR00419">
    <property type="entry name" value="ADXRDTASE"/>
</dbReference>
<organism evidence="7 8">
    <name type="scientific">Mameliella alba</name>
    <dbReference type="NCBI Taxonomy" id="561184"/>
    <lineage>
        <taxon>Bacteria</taxon>
        <taxon>Pseudomonadati</taxon>
        <taxon>Pseudomonadota</taxon>
        <taxon>Alphaproteobacteria</taxon>
        <taxon>Rhodobacterales</taxon>
        <taxon>Roseobacteraceae</taxon>
        <taxon>Mameliella</taxon>
    </lineage>
</organism>
<dbReference type="SUPFAM" id="SSF51971">
    <property type="entry name" value="Nucleotide-binding domain"/>
    <property type="match status" value="1"/>
</dbReference>
<keyword evidence="8" id="KW-1185">Reference proteome</keyword>
<name>A0A0B3RZQ4_9RHOB</name>
<comment type="caution">
    <text evidence="7">The sequence shown here is derived from an EMBL/GenBank/DDBJ whole genome shotgun (WGS) entry which is preliminary data.</text>
</comment>
<keyword evidence="2" id="KW-0285">Flavoprotein</keyword>
<dbReference type="Proteomes" id="UP000030960">
    <property type="component" value="Unassembled WGS sequence"/>
</dbReference>
<dbReference type="InterPro" id="IPR023753">
    <property type="entry name" value="FAD/NAD-binding_dom"/>
</dbReference>
<evidence type="ECO:0000313" key="8">
    <source>
        <dbReference type="Proteomes" id="UP000030960"/>
    </source>
</evidence>
<evidence type="ECO:0000256" key="4">
    <source>
        <dbReference type="ARBA" id="ARBA00022857"/>
    </source>
</evidence>